<gene>
    <name evidence="6" type="ORF">NA23_00770</name>
</gene>
<keyword evidence="3" id="KW-0418">Kinase</keyword>
<dbReference type="KEGG" id="fia:NA23_00770"/>
<dbReference type="PANTHER" id="PTHR43095:SF2">
    <property type="entry name" value="GLUCONOKINASE"/>
    <property type="match status" value="1"/>
</dbReference>
<reference evidence="6 7" key="1">
    <citation type="journal article" date="2015" name="Stand. Genomic Sci.">
        <title>Genome sequence of a native-feather degrading extremely thermophilic Eubacterium, Fervidobacterium islandicum AW-1.</title>
        <authorList>
            <person name="Lee Y.J."/>
            <person name="Jeong H."/>
            <person name="Park G.S."/>
            <person name="Kwak Y."/>
            <person name="Lee S.J."/>
            <person name="Lee S.J."/>
            <person name="Park M.K."/>
            <person name="Kim J.Y."/>
            <person name="Kang H.K."/>
            <person name="Shin J.H."/>
            <person name="Lee D.W."/>
        </authorList>
    </citation>
    <scope>NUCLEOTIDE SEQUENCE [LARGE SCALE GENOMIC DNA]</scope>
    <source>
        <strain evidence="6 7">AW-1</strain>
    </source>
</reference>
<dbReference type="InterPro" id="IPR050406">
    <property type="entry name" value="FGGY_Carb_Kinase"/>
</dbReference>
<comment type="similarity">
    <text evidence="1">Belongs to the FGGY kinase family.</text>
</comment>
<accession>A0AAI8GC68</accession>
<evidence type="ECO:0000259" key="5">
    <source>
        <dbReference type="Pfam" id="PF02782"/>
    </source>
</evidence>
<evidence type="ECO:0000256" key="3">
    <source>
        <dbReference type="ARBA" id="ARBA00022777"/>
    </source>
</evidence>
<keyword evidence="7" id="KW-1185">Reference proteome</keyword>
<dbReference type="Proteomes" id="UP000093740">
    <property type="component" value="Chromosome"/>
</dbReference>
<dbReference type="PIRSF" id="PIRSF000538">
    <property type="entry name" value="GlpK"/>
    <property type="match status" value="1"/>
</dbReference>
<evidence type="ECO:0000256" key="1">
    <source>
        <dbReference type="ARBA" id="ARBA00009156"/>
    </source>
</evidence>
<keyword evidence="2" id="KW-0808">Transferase</keyword>
<feature type="domain" description="Carbohydrate kinase FGGY C-terminal" evidence="5">
    <location>
        <begin position="256"/>
        <end position="437"/>
    </location>
</feature>
<dbReference type="GO" id="GO:0016301">
    <property type="term" value="F:kinase activity"/>
    <property type="evidence" value="ECO:0007669"/>
    <property type="project" value="UniProtKB-KW"/>
</dbReference>
<dbReference type="InterPro" id="IPR043129">
    <property type="entry name" value="ATPase_NBD"/>
</dbReference>
<evidence type="ECO:0000313" key="6">
    <source>
        <dbReference type="EMBL" id="AMW32014.1"/>
    </source>
</evidence>
<dbReference type="EMBL" id="CP014334">
    <property type="protein sequence ID" value="AMW32014.1"/>
    <property type="molecule type" value="Genomic_DNA"/>
</dbReference>
<dbReference type="SUPFAM" id="SSF53067">
    <property type="entry name" value="Actin-like ATPase domain"/>
    <property type="match status" value="2"/>
</dbReference>
<proteinExistence type="inferred from homology"/>
<dbReference type="GO" id="GO:0005975">
    <property type="term" value="P:carbohydrate metabolic process"/>
    <property type="evidence" value="ECO:0007669"/>
    <property type="project" value="InterPro"/>
</dbReference>
<organism evidence="6 7">
    <name type="scientific">Fervidobacterium islandicum</name>
    <dbReference type="NCBI Taxonomy" id="2423"/>
    <lineage>
        <taxon>Bacteria</taxon>
        <taxon>Thermotogati</taxon>
        <taxon>Thermotogota</taxon>
        <taxon>Thermotogae</taxon>
        <taxon>Thermotogales</taxon>
        <taxon>Fervidobacteriaceae</taxon>
        <taxon>Fervidobacterium</taxon>
    </lineage>
</organism>
<evidence type="ECO:0000259" key="4">
    <source>
        <dbReference type="Pfam" id="PF00370"/>
    </source>
</evidence>
<dbReference type="Pfam" id="PF00370">
    <property type="entry name" value="FGGY_N"/>
    <property type="match status" value="1"/>
</dbReference>
<dbReference type="InterPro" id="IPR018484">
    <property type="entry name" value="FGGY_N"/>
</dbReference>
<protein>
    <submittedName>
        <fullName evidence="6">Gluconokinase</fullName>
    </submittedName>
</protein>
<sequence length="486" mass="54344">MEKDLILAVDVGTTYLKAGLVDAEGNILRSCRNKIRMDVDPSGKAEHNVKDLSRLLQKTMKKVVDGFEKRVAAIVPSTYIFGLMLLDSNNVPHSNMITLADTRIREVMCDFKSYFDRDFIYSRTGMPPTFHTALAKVFWSLRRLQIEDLRKVKFVSCKDYIVLLLTSKLATEPSTASSTGYFNTFTLDWDDDILSFLGISRNNLPEILSPYTVIPLKKEISEYLELPRDVGVVMGLYDGGAVALASGVFGNKRRAVVNLGTTGMVRVISERPFISSTPMLKTQTLYLCNGRWFPGGSVNNAGSVIEWLSKVLRINLDKFRSHEVKPVKGLLFHPYITGERGLEFGSEAKGMIQGLEYNISAEDILTAALEGISFTLRMMVEPLIEKGIGFERVTVSGGGTKLKQWLYILANVLKKEVEVSRFEEPALVGSTMLGGVSLGWFDSLNDATNRIVKEGMIVTPDQELVETYDEKFDAFLGSLKRMYIEK</sequence>
<dbReference type="Pfam" id="PF02782">
    <property type="entry name" value="FGGY_C"/>
    <property type="match status" value="1"/>
</dbReference>
<dbReference type="CDD" id="cd07770">
    <property type="entry name" value="ASKHA_NBD_FGGY_GntK"/>
    <property type="match status" value="1"/>
</dbReference>
<dbReference type="Gene3D" id="3.30.420.40">
    <property type="match status" value="2"/>
</dbReference>
<dbReference type="RefSeq" id="WP_052107113.1">
    <property type="nucleotide sequence ID" value="NZ_CP014334.2"/>
</dbReference>
<evidence type="ECO:0000313" key="7">
    <source>
        <dbReference type="Proteomes" id="UP000093740"/>
    </source>
</evidence>
<name>A0AAI8GC68_FERIS</name>
<dbReference type="InterPro" id="IPR000577">
    <property type="entry name" value="Carb_kinase_FGGY"/>
</dbReference>
<dbReference type="InterPro" id="IPR018485">
    <property type="entry name" value="FGGY_C"/>
</dbReference>
<dbReference type="PANTHER" id="PTHR43095">
    <property type="entry name" value="SUGAR KINASE"/>
    <property type="match status" value="1"/>
</dbReference>
<feature type="domain" description="Carbohydrate kinase FGGY N-terminal" evidence="4">
    <location>
        <begin position="6"/>
        <end position="242"/>
    </location>
</feature>
<evidence type="ECO:0000256" key="2">
    <source>
        <dbReference type="ARBA" id="ARBA00022679"/>
    </source>
</evidence>
<dbReference type="AlphaFoldDB" id="A0AAI8GC68"/>